<dbReference type="InterPro" id="IPR036537">
    <property type="entry name" value="Adaptor_Cbl_N_dom_sf"/>
</dbReference>
<protein>
    <recommendedName>
        <fullName evidence="2">Mixed lineage kinase domain-containing protein</fullName>
    </recommendedName>
</protein>
<keyword evidence="4" id="KW-1185">Reference proteome</keyword>
<dbReference type="GO" id="GO:0007166">
    <property type="term" value="P:cell surface receptor signaling pathway"/>
    <property type="evidence" value="ECO:0007669"/>
    <property type="project" value="InterPro"/>
</dbReference>
<reference evidence="3 4" key="1">
    <citation type="journal article" date="2012" name="Proc. Natl. Acad. Sci. U.S.A.">
        <title>Comparative genomics of Ceriporiopsis subvermispora and Phanerochaete chrysosporium provide insight into selective ligninolysis.</title>
        <authorList>
            <person name="Fernandez-Fueyo E."/>
            <person name="Ruiz-Duenas F.J."/>
            <person name="Ferreira P."/>
            <person name="Floudas D."/>
            <person name="Hibbett D.S."/>
            <person name="Canessa P."/>
            <person name="Larrondo L.F."/>
            <person name="James T.Y."/>
            <person name="Seelenfreund D."/>
            <person name="Lobos S."/>
            <person name="Polanco R."/>
            <person name="Tello M."/>
            <person name="Honda Y."/>
            <person name="Watanabe T."/>
            <person name="Watanabe T."/>
            <person name="Ryu J.S."/>
            <person name="Kubicek C.P."/>
            <person name="Schmoll M."/>
            <person name="Gaskell J."/>
            <person name="Hammel K.E."/>
            <person name="St John F.J."/>
            <person name="Vanden Wymelenberg A."/>
            <person name="Sabat G."/>
            <person name="Splinter BonDurant S."/>
            <person name="Syed K."/>
            <person name="Yadav J.S."/>
            <person name="Doddapaneni H."/>
            <person name="Subramanian V."/>
            <person name="Lavin J.L."/>
            <person name="Oguiza J.A."/>
            <person name="Perez G."/>
            <person name="Pisabarro A.G."/>
            <person name="Ramirez L."/>
            <person name="Santoyo F."/>
            <person name="Master E."/>
            <person name="Coutinho P.M."/>
            <person name="Henrissat B."/>
            <person name="Lombard V."/>
            <person name="Magnuson J.K."/>
            <person name="Kuees U."/>
            <person name="Hori C."/>
            <person name="Igarashi K."/>
            <person name="Samejima M."/>
            <person name="Held B.W."/>
            <person name="Barry K.W."/>
            <person name="LaButti K.M."/>
            <person name="Lapidus A."/>
            <person name="Lindquist E.A."/>
            <person name="Lucas S.M."/>
            <person name="Riley R."/>
            <person name="Salamov A.A."/>
            <person name="Hoffmeister D."/>
            <person name="Schwenk D."/>
            <person name="Hadar Y."/>
            <person name="Yarden O."/>
            <person name="de Vries R.P."/>
            <person name="Wiebenga A."/>
            <person name="Stenlid J."/>
            <person name="Eastwood D."/>
            <person name="Grigoriev I.V."/>
            <person name="Berka R.M."/>
            <person name="Blanchette R.A."/>
            <person name="Kersten P."/>
            <person name="Martinez A.T."/>
            <person name="Vicuna R."/>
            <person name="Cullen D."/>
        </authorList>
    </citation>
    <scope>NUCLEOTIDE SEQUENCE [LARGE SCALE GENOMIC DNA]</scope>
    <source>
        <strain evidence="3 4">B</strain>
    </source>
</reference>
<evidence type="ECO:0000256" key="1">
    <source>
        <dbReference type="SAM" id="SignalP"/>
    </source>
</evidence>
<keyword evidence="1" id="KW-0732">Signal</keyword>
<dbReference type="Gene3D" id="1.20.930.20">
    <property type="entry name" value="Adaptor protein Cbl, N-terminal domain"/>
    <property type="match status" value="1"/>
</dbReference>
<feature type="signal peptide" evidence="1">
    <location>
        <begin position="1"/>
        <end position="23"/>
    </location>
</feature>
<sequence length="511" mass="57767">MLKRNYLLSSTCVLYCTLTLAEALKHPTTTGPAMSLQPFSSPRRLSKQDVLGNCAVLLETIQDASAAVSVIPLLGSVMGATISLIRTVERVQGLQERSIRLGKRAADLMKHVHDAVSHDLEAVDDYLLANLRSLTDTLTAIRDGIEKEKNMTWVSRFLRHQSLSDAFDNHMETLDIAWRSFDTCCLINLRQRLETQSQQSLQLTIRVGELVHHVQMSSSYDAQQLRLFRWHDVRLNKPRGPWNLSDVANGTEFEGEWSGRTVAVRVFDEDSSCQDPAQLMDCVIVNAETIAQIFGYSHPHVWERFYVMEIGCRPLSTSLDIPDPRRRFRILLQTLADYDNAMQYAISLRLPWKNRFVAHGSVSNPSSWKSQWLPSASLRENGSLIVAIEDLLEHGPYGMFKLWSFIYDDETAWVRPSTDPSDTQSNIRSLFLAFVDPDLSRDIDWRRWRSRGDLLSVGDAALGDYGYVSTLGGGTKTFVRLGDIRGLLEADPRYVDGVVEFSEDLNAAPIR</sequence>
<dbReference type="InterPro" id="IPR054000">
    <property type="entry name" value="MLKL_N"/>
</dbReference>
<name>M2QZR7_CERS8</name>
<evidence type="ECO:0000313" key="3">
    <source>
        <dbReference type="EMBL" id="EMD31447.1"/>
    </source>
</evidence>
<feature type="chain" id="PRO_5004023465" description="Mixed lineage kinase domain-containing protein" evidence="1">
    <location>
        <begin position="24"/>
        <end position="511"/>
    </location>
</feature>
<dbReference type="Pfam" id="PF22215">
    <property type="entry name" value="MLKL_N"/>
    <property type="match status" value="1"/>
</dbReference>
<dbReference type="Proteomes" id="UP000016930">
    <property type="component" value="Unassembled WGS sequence"/>
</dbReference>
<dbReference type="CDD" id="cd21037">
    <property type="entry name" value="MLKL_NTD"/>
    <property type="match status" value="1"/>
</dbReference>
<proteinExistence type="predicted"/>
<evidence type="ECO:0000259" key="2">
    <source>
        <dbReference type="Pfam" id="PF22215"/>
    </source>
</evidence>
<feature type="domain" description="Mixed lineage kinase" evidence="2">
    <location>
        <begin position="75"/>
        <end position="200"/>
    </location>
</feature>
<dbReference type="OrthoDB" id="2795723at2759"/>
<dbReference type="HOGENOM" id="CLU_533154_0_0_1"/>
<gene>
    <name evidence="3" type="ORF">CERSUDRAFT_100304</name>
</gene>
<dbReference type="AlphaFoldDB" id="M2QZR7"/>
<evidence type="ECO:0000313" key="4">
    <source>
        <dbReference type="Proteomes" id="UP000016930"/>
    </source>
</evidence>
<accession>M2QZR7</accession>
<dbReference type="InterPro" id="IPR059179">
    <property type="entry name" value="MLKL-like_MCAfunc"/>
</dbReference>
<dbReference type="EMBL" id="KB445818">
    <property type="protein sequence ID" value="EMD31447.1"/>
    <property type="molecule type" value="Genomic_DNA"/>
</dbReference>
<organism evidence="3 4">
    <name type="scientific">Ceriporiopsis subvermispora (strain B)</name>
    <name type="common">White-rot fungus</name>
    <name type="synonym">Gelatoporia subvermispora</name>
    <dbReference type="NCBI Taxonomy" id="914234"/>
    <lineage>
        <taxon>Eukaryota</taxon>
        <taxon>Fungi</taxon>
        <taxon>Dikarya</taxon>
        <taxon>Basidiomycota</taxon>
        <taxon>Agaricomycotina</taxon>
        <taxon>Agaricomycetes</taxon>
        <taxon>Polyporales</taxon>
        <taxon>Gelatoporiaceae</taxon>
        <taxon>Gelatoporia</taxon>
    </lineage>
</organism>